<accession>F4PIG6</accession>
<feature type="transmembrane region" description="Helical" evidence="1">
    <location>
        <begin position="56"/>
        <end position="77"/>
    </location>
</feature>
<sequence length="138" mass="15280">MDDGKAASPSCSSSADDNIVRGEHYNKCNPYTSRFPLLVLQYNTTATTITSAASDAVVVLLLLEMLAFWLTGVVVVGDSKFCNVSQMNKIKFKNSSRLTTIVKIVQTARIKELNLASVDKRQCRSTHDDENDDNDLFK</sequence>
<proteinExistence type="predicted"/>
<evidence type="ECO:0000256" key="1">
    <source>
        <dbReference type="SAM" id="Phobius"/>
    </source>
</evidence>
<reference evidence="3" key="1">
    <citation type="journal article" date="2011" name="Genome Res.">
        <title>Phylogeny-wide analysis of social amoeba genomes highlights ancient origins for complex intercellular communication.</title>
        <authorList>
            <person name="Heidel A.J."/>
            <person name="Lawal H.M."/>
            <person name="Felder M."/>
            <person name="Schilde C."/>
            <person name="Helps N.R."/>
            <person name="Tunggal B."/>
            <person name="Rivero F."/>
            <person name="John U."/>
            <person name="Schleicher M."/>
            <person name="Eichinger L."/>
            <person name="Platzer M."/>
            <person name="Noegel A.A."/>
            <person name="Schaap P."/>
            <person name="Gloeckner G."/>
        </authorList>
    </citation>
    <scope>NUCLEOTIDE SEQUENCE [LARGE SCALE GENOMIC DNA]</scope>
    <source>
        <strain evidence="3">SH3</strain>
    </source>
</reference>
<keyword evidence="1" id="KW-0472">Membrane</keyword>
<organism evidence="2 3">
    <name type="scientific">Cavenderia fasciculata</name>
    <name type="common">Slime mold</name>
    <name type="synonym">Dictyostelium fasciculatum</name>
    <dbReference type="NCBI Taxonomy" id="261658"/>
    <lineage>
        <taxon>Eukaryota</taxon>
        <taxon>Amoebozoa</taxon>
        <taxon>Evosea</taxon>
        <taxon>Eumycetozoa</taxon>
        <taxon>Dictyostelia</taxon>
        <taxon>Acytosteliales</taxon>
        <taxon>Cavenderiaceae</taxon>
        <taxon>Cavenderia</taxon>
    </lineage>
</organism>
<protein>
    <submittedName>
        <fullName evidence="2">Uncharacterized protein</fullName>
    </submittedName>
</protein>
<dbReference type="AlphaFoldDB" id="F4PIG6"/>
<dbReference type="EMBL" id="GL883006">
    <property type="protein sequence ID" value="EGG25395.1"/>
    <property type="molecule type" value="Genomic_DNA"/>
</dbReference>
<evidence type="ECO:0000313" key="2">
    <source>
        <dbReference type="EMBL" id="EGG25395.1"/>
    </source>
</evidence>
<name>F4PIG6_CACFS</name>
<keyword evidence="1" id="KW-0812">Transmembrane</keyword>
<dbReference type="GeneID" id="14876642"/>
<dbReference type="RefSeq" id="XP_004363246.1">
    <property type="nucleotide sequence ID" value="XM_004363189.1"/>
</dbReference>
<dbReference type="KEGG" id="dfa:DFA_03644"/>
<gene>
    <name evidence="2" type="ORF">DFA_03644</name>
</gene>
<keyword evidence="1" id="KW-1133">Transmembrane helix</keyword>
<dbReference type="Proteomes" id="UP000007797">
    <property type="component" value="Unassembled WGS sequence"/>
</dbReference>
<evidence type="ECO:0000313" key="3">
    <source>
        <dbReference type="Proteomes" id="UP000007797"/>
    </source>
</evidence>
<keyword evidence="3" id="KW-1185">Reference proteome</keyword>